<evidence type="ECO:0000313" key="1">
    <source>
        <dbReference type="EMBL" id="MFD1630405.1"/>
    </source>
</evidence>
<dbReference type="RefSeq" id="WP_379662782.1">
    <property type="nucleotide sequence ID" value="NZ_JBHUDG010000016.1"/>
</dbReference>
<keyword evidence="2" id="KW-1185">Reference proteome</keyword>
<reference evidence="2" key="1">
    <citation type="journal article" date="2019" name="Int. J. Syst. Evol. Microbiol.">
        <title>The Global Catalogue of Microorganisms (GCM) 10K type strain sequencing project: providing services to taxonomists for standard genome sequencing and annotation.</title>
        <authorList>
            <consortium name="The Broad Institute Genomics Platform"/>
            <consortium name="The Broad Institute Genome Sequencing Center for Infectious Disease"/>
            <person name="Wu L."/>
            <person name="Ma J."/>
        </authorList>
    </citation>
    <scope>NUCLEOTIDE SEQUENCE [LARGE SCALE GENOMIC DNA]</scope>
    <source>
        <strain evidence="2">CCUG 53762</strain>
    </source>
</reference>
<comment type="caution">
    <text evidence="1">The sequence shown here is derived from an EMBL/GenBank/DDBJ whole genome shotgun (WGS) entry which is preliminary data.</text>
</comment>
<proteinExistence type="predicted"/>
<dbReference type="EMBL" id="JBHUDG010000016">
    <property type="protein sequence ID" value="MFD1630405.1"/>
    <property type="molecule type" value="Genomic_DNA"/>
</dbReference>
<accession>A0ABW4ICD1</accession>
<evidence type="ECO:0000313" key="2">
    <source>
        <dbReference type="Proteomes" id="UP001597118"/>
    </source>
</evidence>
<name>A0ABW4ICD1_9SPHI</name>
<dbReference type="PROSITE" id="PS51257">
    <property type="entry name" value="PROKAR_LIPOPROTEIN"/>
    <property type="match status" value="1"/>
</dbReference>
<dbReference type="Proteomes" id="UP001597118">
    <property type="component" value="Unassembled WGS sequence"/>
</dbReference>
<sequence length="194" mass="21799">MKKHFKQVAIVLFAIASFSITSCKKDSPVPETNQEEFDKTVFTFVELEAHDDHYHEHDTALTITFDAKGKPDKSHYHLTAGQKYRLYISLYSKGELINDEILEEASIHQFFFTGAPDGVLNYTYEDNVGLKGIFDVQQESTTFPLNVVLRHGIKKSNPILAWNTPRSEYAKAGGADDLNVSFDLHPVAGEGHGH</sequence>
<gene>
    <name evidence="1" type="ORF">ACFSAH_10985</name>
</gene>
<organism evidence="1 2">
    <name type="scientific">Pseudopedobacter beijingensis</name>
    <dbReference type="NCBI Taxonomy" id="1207056"/>
    <lineage>
        <taxon>Bacteria</taxon>
        <taxon>Pseudomonadati</taxon>
        <taxon>Bacteroidota</taxon>
        <taxon>Sphingobacteriia</taxon>
        <taxon>Sphingobacteriales</taxon>
        <taxon>Sphingobacteriaceae</taxon>
        <taxon>Pseudopedobacter</taxon>
    </lineage>
</organism>
<protein>
    <submittedName>
        <fullName evidence="1">Uncharacterized protein</fullName>
    </submittedName>
</protein>